<dbReference type="OrthoDB" id="8968828at2"/>
<keyword evidence="3" id="KW-1185">Reference proteome</keyword>
<protein>
    <submittedName>
        <fullName evidence="2">Uncharacterized protein</fullName>
    </submittedName>
</protein>
<sequence>MSGARSIHLSLDVKGFLANAPKSRYRGMFRHDDGRQMTPDEAKYHLLDALAAGNEFLPIGKCDNFDPKSGCLGHPIAEESCAS</sequence>
<reference evidence="1 3" key="2">
    <citation type="submission" date="2021-02" db="EMBL/GenBank/DDBJ databases">
        <title>Complete Genome Sequence of Cupriavidus oxalaticus Strain Ox1, a Soil Oxalate-Degrading Species.</title>
        <authorList>
            <person name="Palmieri F."/>
            <person name="Udriet P."/>
            <person name="Deuasquier M."/>
            <person name="Beaudoing E."/>
            <person name="Johnson S.L."/>
            <person name="Davenport K.W."/>
            <person name="Chain P.S."/>
            <person name="Bindschedler S."/>
            <person name="Junier P."/>
        </authorList>
    </citation>
    <scope>NUCLEOTIDE SEQUENCE [LARGE SCALE GENOMIC DNA]</scope>
    <source>
        <strain evidence="1 3">Ox1</strain>
    </source>
</reference>
<dbReference type="AlphaFoldDB" id="A0A375GAN3"/>
<proteinExistence type="predicted"/>
<dbReference type="RefSeq" id="WP_063238532.1">
    <property type="nucleotide sequence ID" value="NZ_CP069810.1"/>
</dbReference>
<dbReference type="Proteomes" id="UP000256862">
    <property type="component" value="Chromosome CO2235"/>
</dbReference>
<accession>A0A375GAN3</accession>
<dbReference type="GeneID" id="303491482"/>
<reference evidence="2" key="1">
    <citation type="submission" date="2018-01" db="EMBL/GenBank/DDBJ databases">
        <authorList>
            <person name="Clerissi C."/>
        </authorList>
    </citation>
    <scope>NUCLEOTIDE SEQUENCE</scope>
    <source>
        <strain evidence="2">Cupriavidus oxalaticus LMG 2235</strain>
    </source>
</reference>
<gene>
    <name evidence="2" type="ORF">CO2235_90222</name>
    <name evidence="1" type="ORF">JTE92_18180</name>
</gene>
<evidence type="ECO:0000313" key="2">
    <source>
        <dbReference type="EMBL" id="SPC17348.1"/>
    </source>
</evidence>
<evidence type="ECO:0000313" key="1">
    <source>
        <dbReference type="EMBL" id="QRQ95384.1"/>
    </source>
</evidence>
<dbReference type="EMBL" id="CP069812">
    <property type="protein sequence ID" value="QRQ95384.1"/>
    <property type="molecule type" value="Genomic_DNA"/>
</dbReference>
<name>A0A375GAN3_9BURK</name>
<organism evidence="2">
    <name type="scientific">Cupriavidus oxalaticus</name>
    <dbReference type="NCBI Taxonomy" id="96344"/>
    <lineage>
        <taxon>Bacteria</taxon>
        <taxon>Pseudomonadati</taxon>
        <taxon>Pseudomonadota</taxon>
        <taxon>Betaproteobacteria</taxon>
        <taxon>Burkholderiales</taxon>
        <taxon>Burkholderiaceae</taxon>
        <taxon>Cupriavidus</taxon>
    </lineage>
</organism>
<evidence type="ECO:0000313" key="3">
    <source>
        <dbReference type="Proteomes" id="UP000623307"/>
    </source>
</evidence>
<dbReference type="EMBL" id="OGUS01000131">
    <property type="protein sequence ID" value="SPC17348.1"/>
    <property type="molecule type" value="Genomic_DNA"/>
</dbReference>
<dbReference type="Proteomes" id="UP000623307">
    <property type="component" value="Chromosome 2"/>
</dbReference>